<evidence type="ECO:0000313" key="4">
    <source>
        <dbReference type="Proteomes" id="UP001446871"/>
    </source>
</evidence>
<comment type="caution">
    <text evidence="3">The sequence shown here is derived from an EMBL/GenBank/DDBJ whole genome shotgun (WGS) entry which is preliminary data.</text>
</comment>
<evidence type="ECO:0000313" key="3">
    <source>
        <dbReference type="EMBL" id="KAK8063596.1"/>
    </source>
</evidence>
<keyword evidence="1" id="KW-0175">Coiled coil</keyword>
<evidence type="ECO:0000256" key="2">
    <source>
        <dbReference type="SAM" id="MobiDB-lite"/>
    </source>
</evidence>
<proteinExistence type="predicted"/>
<organism evidence="3 4">
    <name type="scientific">Apiospora saccharicola</name>
    <dbReference type="NCBI Taxonomy" id="335842"/>
    <lineage>
        <taxon>Eukaryota</taxon>
        <taxon>Fungi</taxon>
        <taxon>Dikarya</taxon>
        <taxon>Ascomycota</taxon>
        <taxon>Pezizomycotina</taxon>
        <taxon>Sordariomycetes</taxon>
        <taxon>Xylariomycetidae</taxon>
        <taxon>Amphisphaeriales</taxon>
        <taxon>Apiosporaceae</taxon>
        <taxon>Apiospora</taxon>
    </lineage>
</organism>
<evidence type="ECO:0000256" key="1">
    <source>
        <dbReference type="SAM" id="Coils"/>
    </source>
</evidence>
<sequence length="322" mass="37017">MSSIPNTQSPKAQLLKKVSNLEGAEARIAAEKAWDENTVKLLYQRNIRPPVSQSHADLLTAEEQWFDACKDRNYPWSGQTNTNGTSGSRHLQYFHYWFERKRLDEQANIPAPEGELNPLITADKHALAWQKVIAQEKDVLSKTTKKQLVVLHEGVKQQIQEAERLAWEDKKAAAANRERAVRKIEAERKDYRDLEKDNYNLEKENINLEKKYRELKNNLKHRGGQSDWEEQAITQSDADEQQRLIQANHIQDLKAKILALEVENKKLKDQVGKEVKAKKDESSSEDTQSAELKLEGGSRKRKLEEVSSKDESSDDNTSEDEC</sequence>
<dbReference type="Proteomes" id="UP001446871">
    <property type="component" value="Unassembled WGS sequence"/>
</dbReference>
<feature type="compositionally biased region" description="Basic and acidic residues" evidence="2">
    <location>
        <begin position="292"/>
        <end position="311"/>
    </location>
</feature>
<feature type="coiled-coil region" evidence="1">
    <location>
        <begin position="170"/>
        <end position="218"/>
    </location>
</feature>
<dbReference type="EMBL" id="JAQQWM010000005">
    <property type="protein sequence ID" value="KAK8063596.1"/>
    <property type="molecule type" value="Genomic_DNA"/>
</dbReference>
<feature type="compositionally biased region" description="Acidic residues" evidence="2">
    <location>
        <begin position="312"/>
        <end position="322"/>
    </location>
</feature>
<feature type="compositionally biased region" description="Basic and acidic residues" evidence="2">
    <location>
        <begin position="269"/>
        <end position="282"/>
    </location>
</feature>
<keyword evidence="4" id="KW-1185">Reference proteome</keyword>
<feature type="region of interest" description="Disordered" evidence="2">
    <location>
        <begin position="269"/>
        <end position="322"/>
    </location>
</feature>
<accession>A0ABR1UXC1</accession>
<reference evidence="3 4" key="1">
    <citation type="submission" date="2023-01" db="EMBL/GenBank/DDBJ databases">
        <title>Analysis of 21 Apiospora genomes using comparative genomics revels a genus with tremendous synthesis potential of carbohydrate active enzymes and secondary metabolites.</title>
        <authorList>
            <person name="Sorensen T."/>
        </authorList>
    </citation>
    <scope>NUCLEOTIDE SEQUENCE [LARGE SCALE GENOMIC DNA]</scope>
    <source>
        <strain evidence="3 4">CBS 83171</strain>
    </source>
</reference>
<name>A0ABR1UXC1_9PEZI</name>
<gene>
    <name evidence="3" type="ORF">PG996_008248</name>
</gene>
<protein>
    <submittedName>
        <fullName evidence="3">Uncharacterized protein</fullName>
    </submittedName>
</protein>